<evidence type="ECO:0000313" key="4">
    <source>
        <dbReference type="Proteomes" id="UP001320170"/>
    </source>
</evidence>
<feature type="chain" id="PRO_5045365636" description="Transporter protein" evidence="2">
    <location>
        <begin position="29"/>
        <end position="188"/>
    </location>
</feature>
<name>A0ABS8X3A3_9GAMM</name>
<keyword evidence="1" id="KW-0472">Membrane</keyword>
<dbReference type="InterPro" id="IPR046513">
    <property type="entry name" value="DUF6691"/>
</dbReference>
<proteinExistence type="predicted"/>
<feature type="transmembrane region" description="Helical" evidence="1">
    <location>
        <begin position="129"/>
        <end position="146"/>
    </location>
</feature>
<keyword evidence="2" id="KW-0732">Signal</keyword>
<evidence type="ECO:0000313" key="3">
    <source>
        <dbReference type="EMBL" id="MCE3531740.1"/>
    </source>
</evidence>
<dbReference type="Pfam" id="PF20398">
    <property type="entry name" value="DUF6691"/>
    <property type="match status" value="1"/>
</dbReference>
<feature type="signal peptide" evidence="2">
    <location>
        <begin position="1"/>
        <end position="28"/>
    </location>
</feature>
<dbReference type="Proteomes" id="UP001320170">
    <property type="component" value="Unassembled WGS sequence"/>
</dbReference>
<evidence type="ECO:0000256" key="2">
    <source>
        <dbReference type="SAM" id="SignalP"/>
    </source>
</evidence>
<comment type="caution">
    <text evidence="3">The sequence shown here is derived from an EMBL/GenBank/DDBJ whole genome shotgun (WGS) entry which is preliminary data.</text>
</comment>
<feature type="transmembrane region" description="Helical" evidence="1">
    <location>
        <begin position="166"/>
        <end position="183"/>
    </location>
</feature>
<reference evidence="3 4" key="1">
    <citation type="journal article" date="2024" name="Pathogens">
        <title>Characterization of a Novel Species of Legionella Isolated from a Healthcare Facility: Legionella resiliens sp. nov.</title>
        <authorList>
            <person name="Cristino S."/>
            <person name="Pascale M.R."/>
            <person name="Marino F."/>
            <person name="Derelitto C."/>
            <person name="Salaris S."/>
            <person name="Orsini M."/>
            <person name="Squarzoni S."/>
            <person name="Grottola A."/>
            <person name="Girolamini L."/>
        </authorList>
    </citation>
    <scope>NUCLEOTIDE SEQUENCE [LARGE SCALE GENOMIC DNA]</scope>
    <source>
        <strain evidence="3 4">8cVS16</strain>
    </source>
</reference>
<dbReference type="RefSeq" id="WP_232890495.1">
    <property type="nucleotide sequence ID" value="NZ_JAJSPM010000004.1"/>
</dbReference>
<keyword evidence="1" id="KW-0812">Transmembrane</keyword>
<evidence type="ECO:0000256" key="1">
    <source>
        <dbReference type="SAM" id="Phobius"/>
    </source>
</evidence>
<sequence>MLRTNFLKAILKPRIFLLFAFVTASANASDPLIYMRPNETPLFTELYPRYGLLNPPAVHVFDSSVYLGQPGKKVYSSLKILDFFGPWDPTLLIVMVSAVLTTFIGYKIVLRAKKPKLAETFYIPEKTKISKQLVFGSIIFGIGWGATGYCPGPSITALSTFNMDPLYFVIGMLLGSFIYWLIFDYPKK</sequence>
<gene>
    <name evidence="3" type="ORF">LXO92_05035</name>
</gene>
<keyword evidence="1" id="KW-1133">Transmembrane helix</keyword>
<organism evidence="3 4">
    <name type="scientific">Legionella resiliens</name>
    <dbReference type="NCBI Taxonomy" id="2905958"/>
    <lineage>
        <taxon>Bacteria</taxon>
        <taxon>Pseudomonadati</taxon>
        <taxon>Pseudomonadota</taxon>
        <taxon>Gammaproteobacteria</taxon>
        <taxon>Legionellales</taxon>
        <taxon>Legionellaceae</taxon>
        <taxon>Legionella</taxon>
    </lineage>
</organism>
<feature type="transmembrane region" description="Helical" evidence="1">
    <location>
        <begin position="91"/>
        <end position="109"/>
    </location>
</feature>
<accession>A0ABS8X3A3</accession>
<protein>
    <recommendedName>
        <fullName evidence="5">Transporter protein</fullName>
    </recommendedName>
</protein>
<evidence type="ECO:0008006" key="5">
    <source>
        <dbReference type="Google" id="ProtNLM"/>
    </source>
</evidence>
<dbReference type="EMBL" id="JAJTND010000003">
    <property type="protein sequence ID" value="MCE3531740.1"/>
    <property type="molecule type" value="Genomic_DNA"/>
</dbReference>
<keyword evidence="4" id="KW-1185">Reference proteome</keyword>